<reference evidence="1 2" key="1">
    <citation type="journal article" date="2013" name="Genome Announc.">
        <title>Draft Genome Sequence of Rhizobium mesoamericanum STM3625, a Nitrogen-Fixing Symbiont of Mimosa pudica Isolated in French Guiana (South America).</title>
        <authorList>
            <person name="Moulin L."/>
            <person name="Mornico D."/>
            <person name="Melkonian R."/>
            <person name="Klonowska A."/>
        </authorList>
    </citation>
    <scope>NUCLEOTIDE SEQUENCE [LARGE SCALE GENOMIC DNA]</scope>
    <source>
        <strain evidence="1 2">STM3625</strain>
    </source>
</reference>
<evidence type="ECO:0000313" key="1">
    <source>
        <dbReference type="EMBL" id="CCM74357.1"/>
    </source>
</evidence>
<sequence length="109" mass="12032">MVRRSYPSRDQSLTAFAARFNFGRHKITATPAGKPPCIYLRLGRSALGVADDVDSSGIVMSILGPDVILARFIWRKALRPSRLLNWLQAGWARGMFAAGCLDVSQARQL</sequence>
<keyword evidence="2" id="KW-1185">Reference proteome</keyword>
<proteinExistence type="predicted"/>
<dbReference type="AlphaFoldDB" id="K0PT84"/>
<protein>
    <submittedName>
        <fullName evidence="1">Uncharacterized protein</fullName>
    </submittedName>
</protein>
<accession>K0PT84</accession>
<dbReference type="Proteomes" id="UP000009319">
    <property type="component" value="Unassembled WGS sequence"/>
</dbReference>
<dbReference type="EMBL" id="CANI01000003">
    <property type="protein sequence ID" value="CCM74357.1"/>
    <property type="molecule type" value="Genomic_DNA"/>
</dbReference>
<dbReference type="HOGENOM" id="CLU_2181817_0_0_5"/>
<organism evidence="1 2">
    <name type="scientific">Rhizobium mesoamericanum STM3625</name>
    <dbReference type="NCBI Taxonomy" id="1211777"/>
    <lineage>
        <taxon>Bacteria</taxon>
        <taxon>Pseudomonadati</taxon>
        <taxon>Pseudomonadota</taxon>
        <taxon>Alphaproteobacteria</taxon>
        <taxon>Hyphomicrobiales</taxon>
        <taxon>Rhizobiaceae</taxon>
        <taxon>Rhizobium/Agrobacterium group</taxon>
        <taxon>Rhizobium</taxon>
    </lineage>
</organism>
<gene>
    <name evidence="1" type="ORF">BN77_1480</name>
</gene>
<name>K0PT84_9HYPH</name>
<dbReference type="STRING" id="1211777.BN77_1480"/>
<evidence type="ECO:0000313" key="2">
    <source>
        <dbReference type="Proteomes" id="UP000009319"/>
    </source>
</evidence>
<comment type="caution">
    <text evidence="1">The sequence shown here is derived from an EMBL/GenBank/DDBJ whole genome shotgun (WGS) entry which is preliminary data.</text>
</comment>